<dbReference type="PROSITE" id="PS50122">
    <property type="entry name" value="CHEB"/>
    <property type="match status" value="1"/>
</dbReference>
<dbReference type="EC" id="3.1.1.61" evidence="5"/>
<dbReference type="HAMAP" id="MF_00099">
    <property type="entry name" value="CheB_chemtxs"/>
    <property type="match status" value="1"/>
</dbReference>
<dbReference type="SUPFAM" id="SSF52738">
    <property type="entry name" value="Methylesterase CheB, C-terminal domain"/>
    <property type="match status" value="1"/>
</dbReference>
<dbReference type="STRING" id="1519643.SAMN06295933_2883"/>
<organism evidence="10 11">
    <name type="scientific">Desulfovibrio gilichinskyi</name>
    <dbReference type="NCBI Taxonomy" id="1519643"/>
    <lineage>
        <taxon>Bacteria</taxon>
        <taxon>Pseudomonadati</taxon>
        <taxon>Thermodesulfobacteriota</taxon>
        <taxon>Desulfovibrionia</taxon>
        <taxon>Desulfovibrionales</taxon>
        <taxon>Desulfovibrionaceae</taxon>
        <taxon>Desulfovibrio</taxon>
    </lineage>
</organism>
<evidence type="ECO:0000256" key="7">
    <source>
        <dbReference type="PROSITE-ProRule" id="PRU00169"/>
    </source>
</evidence>
<keyword evidence="11" id="KW-1185">Reference proteome</keyword>
<evidence type="ECO:0000313" key="10">
    <source>
        <dbReference type="EMBL" id="SMF33229.1"/>
    </source>
</evidence>
<dbReference type="GO" id="GO:0006935">
    <property type="term" value="P:chemotaxis"/>
    <property type="evidence" value="ECO:0007669"/>
    <property type="project" value="UniProtKB-UniRule"/>
</dbReference>
<comment type="subcellular location">
    <subcellularLocation>
        <location evidence="5">Cytoplasm</location>
    </subcellularLocation>
</comment>
<evidence type="ECO:0000256" key="6">
    <source>
        <dbReference type="PROSITE-ProRule" id="PRU00050"/>
    </source>
</evidence>
<protein>
    <recommendedName>
        <fullName evidence="5">Protein-glutamate methylesterase/protein-glutamine glutaminase</fullName>
        <ecNumber evidence="5">3.1.1.61</ecNumber>
        <ecNumber evidence="5">3.5.1.44</ecNumber>
    </recommendedName>
</protein>
<dbReference type="PANTHER" id="PTHR42872:SF6">
    <property type="entry name" value="PROTEIN-GLUTAMATE METHYLESTERASE_PROTEIN-GLUTAMINE GLUTAMINASE"/>
    <property type="match status" value="1"/>
</dbReference>
<dbReference type="NCBIfam" id="NF009206">
    <property type="entry name" value="PRK12555.1"/>
    <property type="match status" value="1"/>
</dbReference>
<dbReference type="InterPro" id="IPR011006">
    <property type="entry name" value="CheY-like_superfamily"/>
</dbReference>
<accession>A0A1X7EFR6</accession>
<feature type="active site" evidence="5 6">
    <location>
        <position position="156"/>
    </location>
</feature>
<dbReference type="Gene3D" id="3.40.50.2300">
    <property type="match status" value="1"/>
</dbReference>
<dbReference type="CDD" id="cd17541">
    <property type="entry name" value="REC_CheB-like"/>
    <property type="match status" value="1"/>
</dbReference>
<dbReference type="PROSITE" id="PS50110">
    <property type="entry name" value="RESPONSE_REGULATORY"/>
    <property type="match status" value="1"/>
</dbReference>
<feature type="domain" description="Response regulatory" evidence="8">
    <location>
        <begin position="2"/>
        <end position="118"/>
    </location>
</feature>
<dbReference type="EC" id="3.5.1.44" evidence="5"/>
<comment type="similarity">
    <text evidence="5">Belongs to the CheB family.</text>
</comment>
<dbReference type="InterPro" id="IPR035909">
    <property type="entry name" value="CheB_C"/>
</dbReference>
<keyword evidence="5 7" id="KW-0597">Phosphoprotein</keyword>
<dbReference type="SMART" id="SM00448">
    <property type="entry name" value="REC"/>
    <property type="match status" value="1"/>
</dbReference>
<dbReference type="GO" id="GO:0008984">
    <property type="term" value="F:protein-glutamate methylesterase activity"/>
    <property type="evidence" value="ECO:0007669"/>
    <property type="project" value="UniProtKB-UniRule"/>
</dbReference>
<evidence type="ECO:0000256" key="4">
    <source>
        <dbReference type="ARBA" id="ARBA00048267"/>
    </source>
</evidence>
<feature type="domain" description="CheB-type methylesterase" evidence="9">
    <location>
        <begin position="144"/>
        <end position="333"/>
    </location>
</feature>
<dbReference type="GO" id="GO:0050568">
    <property type="term" value="F:protein-glutamine glutaminase activity"/>
    <property type="evidence" value="ECO:0007669"/>
    <property type="project" value="UniProtKB-UniRule"/>
</dbReference>
<dbReference type="InterPro" id="IPR000673">
    <property type="entry name" value="Sig_transdc_resp-reg_Me-estase"/>
</dbReference>
<keyword evidence="2 5" id="KW-0145">Chemotaxis</keyword>
<dbReference type="SUPFAM" id="SSF52172">
    <property type="entry name" value="CheY-like"/>
    <property type="match status" value="1"/>
</dbReference>
<keyword evidence="3 5" id="KW-0378">Hydrolase</keyword>
<evidence type="ECO:0000313" key="11">
    <source>
        <dbReference type="Proteomes" id="UP000192906"/>
    </source>
</evidence>
<evidence type="ECO:0000256" key="1">
    <source>
        <dbReference type="ARBA" id="ARBA00022490"/>
    </source>
</evidence>
<reference evidence="11" key="1">
    <citation type="submission" date="2017-04" db="EMBL/GenBank/DDBJ databases">
        <authorList>
            <person name="Varghese N."/>
            <person name="Submissions S."/>
        </authorList>
    </citation>
    <scope>NUCLEOTIDE SEQUENCE [LARGE SCALE GENOMIC DNA]</scope>
    <source>
        <strain evidence="11">K3S</strain>
    </source>
</reference>
<dbReference type="EMBL" id="FWZU01000005">
    <property type="protein sequence ID" value="SMF33229.1"/>
    <property type="molecule type" value="Genomic_DNA"/>
</dbReference>
<comment type="catalytic activity">
    <reaction evidence="5">
        <text>L-glutaminyl-[protein] + H2O = L-glutamyl-[protein] + NH4(+)</text>
        <dbReference type="Rhea" id="RHEA:16441"/>
        <dbReference type="Rhea" id="RHEA-COMP:10207"/>
        <dbReference type="Rhea" id="RHEA-COMP:10208"/>
        <dbReference type="ChEBI" id="CHEBI:15377"/>
        <dbReference type="ChEBI" id="CHEBI:28938"/>
        <dbReference type="ChEBI" id="CHEBI:29973"/>
        <dbReference type="ChEBI" id="CHEBI:30011"/>
        <dbReference type="EC" id="3.5.1.44"/>
    </reaction>
</comment>
<dbReference type="AlphaFoldDB" id="A0A1X7EFR6"/>
<dbReference type="Pfam" id="PF00072">
    <property type="entry name" value="Response_reg"/>
    <property type="match status" value="1"/>
</dbReference>
<comment type="function">
    <text evidence="5">Involved in chemotaxis. Part of a chemotaxis signal transduction system that modulates chemotaxis in response to various stimuli. Catalyzes the demethylation of specific methylglutamate residues introduced into the chemoreceptors (methyl-accepting chemotaxis proteins or MCP) by CheR. Also mediates the irreversible deamidation of specific glutamine residues to glutamic acid.</text>
</comment>
<dbReference type="CDD" id="cd16432">
    <property type="entry name" value="CheB_Rec"/>
    <property type="match status" value="1"/>
</dbReference>
<dbReference type="PANTHER" id="PTHR42872">
    <property type="entry name" value="PROTEIN-GLUTAMATE METHYLESTERASE/PROTEIN-GLUTAMINE GLUTAMINASE"/>
    <property type="match status" value="1"/>
</dbReference>
<comment type="PTM">
    <text evidence="5">Phosphorylated by CheA. Phosphorylation of the N-terminal regulatory domain activates the methylesterase activity.</text>
</comment>
<evidence type="ECO:0000256" key="3">
    <source>
        <dbReference type="ARBA" id="ARBA00022801"/>
    </source>
</evidence>
<dbReference type="InterPro" id="IPR001789">
    <property type="entry name" value="Sig_transdc_resp-reg_receiver"/>
</dbReference>
<evidence type="ECO:0000259" key="8">
    <source>
        <dbReference type="PROSITE" id="PS50110"/>
    </source>
</evidence>
<sequence length="333" mass="35075">MRIGIVNDMAMAVEVIKRIVVGAGFEVAWIAFNGEEAVARCCQDVPDLVLLDLIMPVMDGAEATRRIMKRCPCSILIVTASIESNASKVFEAMGAGALDVVTTPEFGINGELDGAKNLIAKISLIRRLQGVETVKEVKPAAVFSDSPPKLLAIGSSTGGPTALAIILGALPADFPAAIAIIQHVDGSFSENLANWLNSQTKLEVKLAKRGDVLKAGKVLLAPGNRNMLLRKGGIVHLTDGPGECLYVPSVDVFFKSLCSAGLPAGSAAVLLTGMGADGAKGLLELREKDWFTVAQDKESSIVWGMPGAAVKMGAARKVSSIDDMAQLLIRHFK</sequence>
<feature type="modified residue" description="4-aspartylphosphate" evidence="5 7">
    <location>
        <position position="52"/>
    </location>
</feature>
<dbReference type="Proteomes" id="UP000192906">
    <property type="component" value="Unassembled WGS sequence"/>
</dbReference>
<feature type="active site" evidence="5 6">
    <location>
        <position position="183"/>
    </location>
</feature>
<dbReference type="PIRSF" id="PIRSF000876">
    <property type="entry name" value="RR_chemtxs_CheB"/>
    <property type="match status" value="1"/>
</dbReference>
<dbReference type="Pfam" id="PF01339">
    <property type="entry name" value="CheB_methylest"/>
    <property type="match status" value="1"/>
</dbReference>
<dbReference type="Gene3D" id="3.40.50.180">
    <property type="entry name" value="Methylesterase CheB, C-terminal domain"/>
    <property type="match status" value="1"/>
</dbReference>
<evidence type="ECO:0000256" key="2">
    <source>
        <dbReference type="ARBA" id="ARBA00022500"/>
    </source>
</evidence>
<dbReference type="GO" id="GO:0005737">
    <property type="term" value="C:cytoplasm"/>
    <property type="evidence" value="ECO:0007669"/>
    <property type="project" value="UniProtKB-SubCell"/>
</dbReference>
<comment type="catalytic activity">
    <reaction evidence="4 5">
        <text>[protein]-L-glutamate 5-O-methyl ester + H2O = L-glutamyl-[protein] + methanol + H(+)</text>
        <dbReference type="Rhea" id="RHEA:23236"/>
        <dbReference type="Rhea" id="RHEA-COMP:10208"/>
        <dbReference type="Rhea" id="RHEA-COMP:10311"/>
        <dbReference type="ChEBI" id="CHEBI:15377"/>
        <dbReference type="ChEBI" id="CHEBI:15378"/>
        <dbReference type="ChEBI" id="CHEBI:17790"/>
        <dbReference type="ChEBI" id="CHEBI:29973"/>
        <dbReference type="ChEBI" id="CHEBI:82795"/>
        <dbReference type="EC" id="3.1.1.61"/>
    </reaction>
</comment>
<dbReference type="InterPro" id="IPR008248">
    <property type="entry name" value="CheB-like"/>
</dbReference>
<comment type="domain">
    <text evidence="5">Contains a C-terminal catalytic domain, and an N-terminal region which modulates catalytic activity.</text>
</comment>
<feature type="active site" evidence="5 6">
    <location>
        <position position="277"/>
    </location>
</feature>
<dbReference type="NCBIfam" id="NF001965">
    <property type="entry name" value="PRK00742.1"/>
    <property type="match status" value="1"/>
</dbReference>
<evidence type="ECO:0000256" key="5">
    <source>
        <dbReference type="HAMAP-Rule" id="MF_00099"/>
    </source>
</evidence>
<dbReference type="RefSeq" id="WP_085103446.1">
    <property type="nucleotide sequence ID" value="NZ_FWZU01000005.1"/>
</dbReference>
<keyword evidence="1 5" id="KW-0963">Cytoplasm</keyword>
<evidence type="ECO:0000259" key="9">
    <source>
        <dbReference type="PROSITE" id="PS50122"/>
    </source>
</evidence>
<dbReference type="OrthoDB" id="9793421at2"/>
<gene>
    <name evidence="5" type="primary">cheB</name>
    <name evidence="10" type="ORF">SAMN06295933_2883</name>
</gene>
<name>A0A1X7EFR6_9BACT</name>
<proteinExistence type="inferred from homology"/>
<dbReference type="GO" id="GO:0000156">
    <property type="term" value="F:phosphorelay response regulator activity"/>
    <property type="evidence" value="ECO:0007669"/>
    <property type="project" value="InterPro"/>
</dbReference>